<dbReference type="eggNOG" id="KOG2103">
    <property type="taxonomic scope" value="Eukaryota"/>
</dbReference>
<dbReference type="STRING" id="130081.M2WYW1"/>
<dbReference type="OrthoDB" id="28092at2759"/>
<keyword evidence="10" id="KW-0325">Glycoprotein</keyword>
<dbReference type="EMBL" id="KB454510">
    <property type="protein sequence ID" value="EME29250.1"/>
    <property type="molecule type" value="Genomic_DNA"/>
</dbReference>
<keyword evidence="7" id="KW-0256">Endoplasmic reticulum</keyword>
<dbReference type="PANTHER" id="PTHR21573:SF0">
    <property type="entry name" value="ER MEMBRANE PROTEIN COMPLEX SUBUNIT 1"/>
    <property type="match status" value="1"/>
</dbReference>
<dbReference type="InterPro" id="IPR011047">
    <property type="entry name" value="Quinoprotein_ADH-like_sf"/>
</dbReference>
<evidence type="ECO:0000256" key="7">
    <source>
        <dbReference type="ARBA" id="ARBA00022824"/>
    </source>
</evidence>
<keyword evidence="8" id="KW-1133">Transmembrane helix</keyword>
<comment type="subcellular location">
    <subcellularLocation>
        <location evidence="1">Endoplasmic reticulum membrane</location>
        <topology evidence="1">Single-pass type I membrane protein</topology>
    </subcellularLocation>
</comment>
<evidence type="ECO:0000259" key="11">
    <source>
        <dbReference type="Pfam" id="PF07774"/>
    </source>
</evidence>
<evidence type="ECO:0000256" key="8">
    <source>
        <dbReference type="ARBA" id="ARBA00022989"/>
    </source>
</evidence>
<evidence type="ECO:0000256" key="10">
    <source>
        <dbReference type="ARBA" id="ARBA00023180"/>
    </source>
</evidence>
<organism evidence="12 13">
    <name type="scientific">Galdieria sulphuraria</name>
    <name type="common">Red alga</name>
    <dbReference type="NCBI Taxonomy" id="130081"/>
    <lineage>
        <taxon>Eukaryota</taxon>
        <taxon>Rhodophyta</taxon>
        <taxon>Bangiophyceae</taxon>
        <taxon>Galdieriales</taxon>
        <taxon>Galdieriaceae</taxon>
        <taxon>Galdieria</taxon>
    </lineage>
</organism>
<feature type="domain" description="ER membrane protein complex subunit 1 C-terminal" evidence="11">
    <location>
        <begin position="717"/>
        <end position="959"/>
    </location>
</feature>
<dbReference type="GO" id="GO:0072546">
    <property type="term" value="C:EMC complex"/>
    <property type="evidence" value="ECO:0007669"/>
    <property type="project" value="InterPro"/>
</dbReference>
<comment type="subunit">
    <text evidence="3">Component of the ER membrane protein complex (EMC).</text>
</comment>
<dbReference type="Gramene" id="EME29250">
    <property type="protein sequence ID" value="EME29250"/>
    <property type="gene ID" value="Gasu_32610"/>
</dbReference>
<dbReference type="InterPro" id="IPR011678">
    <property type="entry name" value="EMC1_C"/>
</dbReference>
<evidence type="ECO:0000256" key="3">
    <source>
        <dbReference type="ARBA" id="ARBA00011276"/>
    </source>
</evidence>
<dbReference type="SUPFAM" id="SSF50998">
    <property type="entry name" value="Quinoprotein alcohol dehydrogenase-like"/>
    <property type="match status" value="1"/>
</dbReference>
<reference evidence="13" key="1">
    <citation type="journal article" date="2013" name="Science">
        <title>Gene transfer from bacteria and archaea facilitated evolution of an extremophilic eukaryote.</title>
        <authorList>
            <person name="Schonknecht G."/>
            <person name="Chen W.H."/>
            <person name="Ternes C.M."/>
            <person name="Barbier G.G."/>
            <person name="Shrestha R.P."/>
            <person name="Stanke M."/>
            <person name="Brautigam A."/>
            <person name="Baker B.J."/>
            <person name="Banfield J.F."/>
            <person name="Garavito R.M."/>
            <person name="Carr K."/>
            <person name="Wilkerson C."/>
            <person name="Rensing S.A."/>
            <person name="Gagneul D."/>
            <person name="Dickenson N.E."/>
            <person name="Oesterhelt C."/>
            <person name="Lercher M.J."/>
            <person name="Weber A.P."/>
        </authorList>
    </citation>
    <scope>NUCLEOTIDE SEQUENCE [LARGE SCALE GENOMIC DNA]</scope>
    <source>
        <strain evidence="13">074W</strain>
    </source>
</reference>
<evidence type="ECO:0000256" key="1">
    <source>
        <dbReference type="ARBA" id="ARBA00004115"/>
    </source>
</evidence>
<dbReference type="InterPro" id="IPR026895">
    <property type="entry name" value="EMC1"/>
</dbReference>
<evidence type="ECO:0000256" key="9">
    <source>
        <dbReference type="ARBA" id="ARBA00023136"/>
    </source>
</evidence>
<protein>
    <recommendedName>
        <fullName evidence="4">ER membrane protein complex subunit 1</fullName>
    </recommendedName>
</protein>
<proteinExistence type="inferred from homology"/>
<keyword evidence="5" id="KW-0812">Transmembrane</keyword>
<evidence type="ECO:0000256" key="6">
    <source>
        <dbReference type="ARBA" id="ARBA00022729"/>
    </source>
</evidence>
<name>M2WYW1_GALSU</name>
<dbReference type="GeneID" id="17088061"/>
<evidence type="ECO:0000256" key="2">
    <source>
        <dbReference type="ARBA" id="ARBA00007904"/>
    </source>
</evidence>
<keyword evidence="9" id="KW-0472">Membrane</keyword>
<comment type="similarity">
    <text evidence="2">Belongs to the EMC1 family.</text>
</comment>
<evidence type="ECO:0000256" key="4">
    <source>
        <dbReference type="ARBA" id="ARBA00020824"/>
    </source>
</evidence>
<dbReference type="Proteomes" id="UP000030680">
    <property type="component" value="Unassembled WGS sequence"/>
</dbReference>
<accession>M2WYW1</accession>
<evidence type="ECO:0000256" key="5">
    <source>
        <dbReference type="ARBA" id="ARBA00022692"/>
    </source>
</evidence>
<gene>
    <name evidence="12" type="ORF">Gasu_32610</name>
</gene>
<dbReference type="PANTHER" id="PTHR21573">
    <property type="entry name" value="ER MEMBRANE PROTEIN COMPLEX SUBUNIT 1"/>
    <property type="match status" value="1"/>
</dbReference>
<dbReference type="Pfam" id="PF07774">
    <property type="entry name" value="EMC1_C"/>
    <property type="match status" value="1"/>
</dbReference>
<evidence type="ECO:0000313" key="12">
    <source>
        <dbReference type="EMBL" id="EME29250.1"/>
    </source>
</evidence>
<keyword evidence="6" id="KW-0732">Signal</keyword>
<sequence>MLNICDSRIVLLFCLVSFFWVALSYSWISNNIGEPKNIVAVDNHSLLVVSTDGVISQISKSSGDILWRFFHTESKEVFVEQLIPLDPVVLVFVRIDTLSYAEILNLKTGTLQWSYLTCVPGLFNNQFSEETHRGDFQYQRWQLVQDNLAILGCYNRIYLYNLYSEGYSILSYDEPQLEAFQLRLRYSPESERPDLCLIFYDKHDSLLSFGCIPFDDLHDRHGLSIMKTACESELHLLPSGQCICKKLDSLIVTTEQDTLSIERTVSLNQDFEILTTSFPSLFTIIRLKENNSIASLKVTPEEIQVEELFRSQLLKCHNWPRSKGCFMTEDLSNHRTRIQYFAVLEEFESLKLTNYSWIVDSSYFGDNIHTFIIPWNELLCYYSTVEELICLELTNVENQTKTKLLWKIDFSMTHIVTHQWLTPSSNHCTTALERSLISFYERNIQLFPRTFQYPNINALSSSICYSQGILVTVSRCGAVQAHLLDSIGKPTLLWKSYLFDEQPRCLDRNDSIVIFSLDNELILGIWHHRVVYSTNISSNLYHDCIFYLQVDNGKLLKRHCYYSDIPFKVLSWDVRHLLMIYKNGTIQWDSYLQTPLTLKDNFQLVEIDANQLTGYEMDMQLHCTKYLYSLILSRDESICFIRTVHSRDIELKERNVHFLNGSVATKYLNPHLILIVTKRTLSKTGISVYVLDGATGNILYDSHHANASLPVSGVWIENWFLYSLRNLATSRQEIYVGEMLHSVSSSSYDDGLKYEFLETFKEATSQCDSIPQEQFPVVYLQGYEVDIWIRDMVVTQTRNGITPQFLLLHSLDGYLFVIPKLWFHPRRPLVQDSNESSSKDVLQNMPYYPNIPLKPLHKQSEPLFLSLGVEQVVSYPDRFRESCTLIMGVGFPMFPTSLAKSLVKFGFEWVVERIAPIGQFDSLPDHFPRGQLTFLLLFSFICLYIVQKWSSSIHLKARWISYFQ</sequence>
<dbReference type="AlphaFoldDB" id="M2WYW1"/>
<dbReference type="RefSeq" id="XP_005705770.1">
    <property type="nucleotide sequence ID" value="XM_005705713.1"/>
</dbReference>
<keyword evidence="13" id="KW-1185">Reference proteome</keyword>
<evidence type="ECO:0000313" key="13">
    <source>
        <dbReference type="Proteomes" id="UP000030680"/>
    </source>
</evidence>
<dbReference type="GO" id="GO:0034975">
    <property type="term" value="P:protein folding in endoplasmic reticulum"/>
    <property type="evidence" value="ECO:0007669"/>
    <property type="project" value="TreeGrafter"/>
</dbReference>